<feature type="chain" id="PRO_5040396142" description="Hydroxyneurosporene synthase" evidence="1">
    <location>
        <begin position="26"/>
        <end position="387"/>
    </location>
</feature>
<evidence type="ECO:0000313" key="4">
    <source>
        <dbReference type="EMBL" id="KAF2723130.1"/>
    </source>
</evidence>
<evidence type="ECO:0000313" key="5">
    <source>
        <dbReference type="Proteomes" id="UP000799441"/>
    </source>
</evidence>
<dbReference type="InterPro" id="IPR057722">
    <property type="entry name" value="AsqO/PenF-like_C"/>
</dbReference>
<dbReference type="OrthoDB" id="3942400at2759"/>
<evidence type="ECO:0000259" key="2">
    <source>
        <dbReference type="Pfam" id="PF24137"/>
    </source>
</evidence>
<evidence type="ECO:0000259" key="3">
    <source>
        <dbReference type="Pfam" id="PF25581"/>
    </source>
</evidence>
<reference evidence="4" key="1">
    <citation type="journal article" date="2020" name="Stud. Mycol.">
        <title>101 Dothideomycetes genomes: a test case for predicting lifestyles and emergence of pathogens.</title>
        <authorList>
            <person name="Haridas S."/>
            <person name="Albert R."/>
            <person name="Binder M."/>
            <person name="Bloem J."/>
            <person name="Labutti K."/>
            <person name="Salamov A."/>
            <person name="Andreopoulos B."/>
            <person name="Baker S."/>
            <person name="Barry K."/>
            <person name="Bills G."/>
            <person name="Bluhm B."/>
            <person name="Cannon C."/>
            <person name="Castanera R."/>
            <person name="Culley D."/>
            <person name="Daum C."/>
            <person name="Ezra D."/>
            <person name="Gonzalez J."/>
            <person name="Henrissat B."/>
            <person name="Kuo A."/>
            <person name="Liang C."/>
            <person name="Lipzen A."/>
            <person name="Lutzoni F."/>
            <person name="Magnuson J."/>
            <person name="Mondo S."/>
            <person name="Nolan M."/>
            <person name="Ohm R."/>
            <person name="Pangilinan J."/>
            <person name="Park H.-J."/>
            <person name="Ramirez L."/>
            <person name="Alfaro M."/>
            <person name="Sun H."/>
            <person name="Tritt A."/>
            <person name="Yoshinaga Y."/>
            <person name="Zwiers L.-H."/>
            <person name="Turgeon B."/>
            <person name="Goodwin S."/>
            <person name="Spatafora J."/>
            <person name="Crous P."/>
            <person name="Grigoriev I."/>
        </authorList>
    </citation>
    <scope>NUCLEOTIDE SEQUENCE</scope>
    <source>
        <strain evidence="4">CBS 116435</strain>
    </source>
</reference>
<dbReference type="PROSITE" id="PS51257">
    <property type="entry name" value="PROKAR_LIPOPROTEIN"/>
    <property type="match status" value="1"/>
</dbReference>
<dbReference type="InterPro" id="IPR056402">
    <property type="entry name" value="DA_N"/>
</dbReference>
<dbReference type="EMBL" id="MU003778">
    <property type="protein sequence ID" value="KAF2723130.1"/>
    <property type="molecule type" value="Genomic_DNA"/>
</dbReference>
<evidence type="ECO:0008006" key="6">
    <source>
        <dbReference type="Google" id="ProtNLM"/>
    </source>
</evidence>
<feature type="signal peptide" evidence="1">
    <location>
        <begin position="1"/>
        <end position="25"/>
    </location>
</feature>
<keyword evidence="1" id="KW-0732">Signal</keyword>
<gene>
    <name evidence="4" type="ORF">K431DRAFT_319234</name>
</gene>
<comment type="caution">
    <text evidence="4">The sequence shown here is derived from an EMBL/GenBank/DDBJ whole genome shotgun (WGS) entry which is preliminary data.</text>
</comment>
<feature type="domain" description="Diels-Alderase N-terminal" evidence="2">
    <location>
        <begin position="40"/>
        <end position="242"/>
    </location>
</feature>
<proteinExistence type="predicted"/>
<keyword evidence="5" id="KW-1185">Reference proteome</keyword>
<dbReference type="Proteomes" id="UP000799441">
    <property type="component" value="Unassembled WGS sequence"/>
</dbReference>
<dbReference type="Pfam" id="PF24137">
    <property type="entry name" value="DA_N"/>
    <property type="match status" value="1"/>
</dbReference>
<sequence length="387" mass="42256">MHSKLSLVFLVWVACFSWAAPRAYAYNCQGRNDKHTAYRISGTIHDEPSTAEFGYRGNGLDAPKVSPINGTVFDWWYFDAATSSLSSSDLSSAAIVFYTASPVGFPRLINETTILQATLSGTWANGTAFGWEDYPTQVEVEGGRFDSNGKWGNVGGWQSREGSRKWKVQYGKYGDDIYGSMTFNAIAPPHLPCGFPNPGDTEAIMPHVGWANVIPAADAHVVVQINGERMEFDGFGYHDKNWGDQPFLNSVRSWYWGHGTLGPYQIVFFDALDPSYPGSASEHFSAYVARDGKIVSASCGTESAIVRPVGGDDTYPPTVTSEIPAGYSITFTDVEGKTMWINATNLATSYDGAPIYARFLGTLQGGFVGDEQVLSGVAQYEQFKMSL</sequence>
<accession>A0A9P4QBY9</accession>
<organism evidence="4 5">
    <name type="scientific">Polychaeton citri CBS 116435</name>
    <dbReference type="NCBI Taxonomy" id="1314669"/>
    <lineage>
        <taxon>Eukaryota</taxon>
        <taxon>Fungi</taxon>
        <taxon>Dikarya</taxon>
        <taxon>Ascomycota</taxon>
        <taxon>Pezizomycotina</taxon>
        <taxon>Dothideomycetes</taxon>
        <taxon>Dothideomycetidae</taxon>
        <taxon>Capnodiales</taxon>
        <taxon>Capnodiaceae</taxon>
        <taxon>Polychaeton</taxon>
    </lineage>
</organism>
<evidence type="ECO:0000256" key="1">
    <source>
        <dbReference type="SAM" id="SignalP"/>
    </source>
</evidence>
<dbReference type="Pfam" id="PF25581">
    <property type="entry name" value="AsqO_C"/>
    <property type="match status" value="1"/>
</dbReference>
<dbReference type="AlphaFoldDB" id="A0A9P4QBY9"/>
<feature type="domain" description="AsqO/PenF-like C-terminal" evidence="3">
    <location>
        <begin position="249"/>
        <end position="384"/>
    </location>
</feature>
<dbReference type="SUPFAM" id="SSF159245">
    <property type="entry name" value="AttH-like"/>
    <property type="match status" value="1"/>
</dbReference>
<name>A0A9P4QBY9_9PEZI</name>
<protein>
    <recommendedName>
        <fullName evidence="6">Hydroxyneurosporene synthase</fullName>
    </recommendedName>
</protein>